<dbReference type="GO" id="GO:0006302">
    <property type="term" value="P:double-strand break repair"/>
    <property type="evidence" value="ECO:0007669"/>
    <property type="project" value="TreeGrafter"/>
</dbReference>
<keyword evidence="7" id="KW-0378">Hydrolase</keyword>
<reference evidence="11 12" key="1">
    <citation type="journal article" date="2009" name="PLoS Genet.">
        <title>The genome of Nectria haematococca: contribution of supernumerary chromosomes to gene expansion.</title>
        <authorList>
            <person name="Coleman J.J."/>
            <person name="Rounsley S.D."/>
            <person name="Rodriguez-Carres M."/>
            <person name="Kuo A."/>
            <person name="Wasmann C.C."/>
            <person name="Grimwood J."/>
            <person name="Schmutz J."/>
            <person name="Taga M."/>
            <person name="White G.J."/>
            <person name="Zhou S."/>
            <person name="Schwartz D.C."/>
            <person name="Freitag M."/>
            <person name="Ma L.J."/>
            <person name="Danchin E.G."/>
            <person name="Henrissat B."/>
            <person name="Coutinho P.M."/>
            <person name="Nelson D.R."/>
            <person name="Straney D."/>
            <person name="Napoli C.A."/>
            <person name="Barker B.M."/>
            <person name="Gribskov M."/>
            <person name="Rep M."/>
            <person name="Kroken S."/>
            <person name="Molnar I."/>
            <person name="Rensing C."/>
            <person name="Kennell J.C."/>
            <person name="Zamora J."/>
            <person name="Farman M.L."/>
            <person name="Selker E.U."/>
            <person name="Salamov A."/>
            <person name="Shapiro H."/>
            <person name="Pangilinan J."/>
            <person name="Lindquist E."/>
            <person name="Lamers C."/>
            <person name="Grigoriev I.V."/>
            <person name="Geiser D.M."/>
            <person name="Covert S.F."/>
            <person name="Temporini E."/>
            <person name="Vanetten H.D."/>
        </authorList>
    </citation>
    <scope>NUCLEOTIDE SEQUENCE [LARGE SCALE GENOMIC DNA]</scope>
    <source>
        <strain evidence="12">ATCC MYA-4622 / CBS 123669 / FGSC 9596 / NRRL 45880 / 77-13-4</strain>
    </source>
</reference>
<dbReference type="Proteomes" id="UP000005206">
    <property type="component" value="Chromosome 7"/>
</dbReference>
<dbReference type="KEGG" id="nhe:NECHADRAFT_82889"/>
<comment type="subcellular location">
    <subcellularLocation>
        <location evidence="3">Nucleus</location>
    </subcellularLocation>
</comment>
<evidence type="ECO:0000256" key="2">
    <source>
        <dbReference type="ARBA" id="ARBA00001946"/>
    </source>
</evidence>
<evidence type="ECO:0000256" key="1">
    <source>
        <dbReference type="ARBA" id="ARBA00001936"/>
    </source>
</evidence>
<dbReference type="AlphaFoldDB" id="C7YX46"/>
<proteinExistence type="predicted"/>
<evidence type="ECO:0000256" key="4">
    <source>
        <dbReference type="ARBA" id="ARBA00022722"/>
    </source>
</evidence>
<evidence type="ECO:0000256" key="10">
    <source>
        <dbReference type="ARBA" id="ARBA00023242"/>
    </source>
</evidence>
<dbReference type="GeneID" id="9676912"/>
<organism evidence="11 12">
    <name type="scientific">Fusarium vanettenii (strain ATCC MYA-4622 / CBS 123669 / FGSC 9596 / NRRL 45880 / 77-13-4)</name>
    <name type="common">Fusarium solani subsp. pisi</name>
    <dbReference type="NCBI Taxonomy" id="660122"/>
    <lineage>
        <taxon>Eukaryota</taxon>
        <taxon>Fungi</taxon>
        <taxon>Dikarya</taxon>
        <taxon>Ascomycota</taxon>
        <taxon>Pezizomycotina</taxon>
        <taxon>Sordariomycetes</taxon>
        <taxon>Hypocreomycetidae</taxon>
        <taxon>Hypocreales</taxon>
        <taxon>Nectriaceae</taxon>
        <taxon>Fusarium</taxon>
        <taxon>Fusarium solani species complex</taxon>
        <taxon>Fusarium vanettenii</taxon>
    </lineage>
</organism>
<dbReference type="InterPro" id="IPR036691">
    <property type="entry name" value="Endo/exonu/phosph_ase_sf"/>
</dbReference>
<dbReference type="GO" id="GO:0003697">
    <property type="term" value="F:single-stranded DNA binding"/>
    <property type="evidence" value="ECO:0007669"/>
    <property type="project" value="TreeGrafter"/>
</dbReference>
<dbReference type="Gene3D" id="3.60.10.10">
    <property type="entry name" value="Endonuclease/exonuclease/phosphatase"/>
    <property type="match status" value="1"/>
</dbReference>
<evidence type="ECO:0008006" key="13">
    <source>
        <dbReference type="Google" id="ProtNLM"/>
    </source>
</evidence>
<dbReference type="GO" id="GO:0070260">
    <property type="term" value="F:5'-tyrosyl-DNA phosphodiesterase activity"/>
    <property type="evidence" value="ECO:0007669"/>
    <property type="project" value="TreeGrafter"/>
</dbReference>
<dbReference type="GO" id="GO:0046872">
    <property type="term" value="F:metal ion binding"/>
    <property type="evidence" value="ECO:0007669"/>
    <property type="project" value="UniProtKB-KW"/>
</dbReference>
<keyword evidence="5" id="KW-0479">Metal-binding</keyword>
<keyword evidence="6" id="KW-0227">DNA damage</keyword>
<dbReference type="CDD" id="cd09080">
    <property type="entry name" value="TDP2"/>
    <property type="match status" value="1"/>
</dbReference>
<evidence type="ECO:0000256" key="6">
    <source>
        <dbReference type="ARBA" id="ARBA00022763"/>
    </source>
</evidence>
<dbReference type="SUPFAM" id="SSF56219">
    <property type="entry name" value="DNase I-like"/>
    <property type="match status" value="1"/>
</dbReference>
<keyword evidence="4" id="KW-0540">Nuclease</keyword>
<dbReference type="InParanoid" id="C7YX46"/>
<comment type="cofactor">
    <cofactor evidence="1">
        <name>Mn(2+)</name>
        <dbReference type="ChEBI" id="CHEBI:29035"/>
    </cofactor>
</comment>
<dbReference type="HOGENOM" id="CLU_051714_0_0_1"/>
<dbReference type="EMBL" id="GG698902">
    <property type="protein sequence ID" value="EEU43521.1"/>
    <property type="molecule type" value="Genomic_DNA"/>
</dbReference>
<dbReference type="OMA" id="HEAQDIT"/>
<dbReference type="VEuPathDB" id="FungiDB:NECHADRAFT_82889"/>
<sequence>MATRHILATRGASILWQRPAPLPGSFLSRHLISSISHWLHSNNSSKAYIPHHLVRPQHIEPLVFHPHSATWQPVTAVNPGLSRGSVLTTASWNLNWSDPDPAARMLASLAHLEEKLGAEPQNLAVMLQEVSPASLCAMLGHPWVQRNFVLSNDKPPEVPRRVTLDASSVLRQSAQRETSYFTVMMASKNLPVTACFRATLVTNMGRDVLAMDIHTLSQEETSNHQECIRLCTTHLESLFQGKEYRRGQLAVISDLLKHPILPGSGIIGGVVGGDMNAIDKSEHAYHKESQVDLGDIWEDSQMIAQQRGICQHEEGGGTWGDRSSRHRGPKRFDKFLYTGAIESLAFEDSPDCLERVRRFGAGLKTAVELWELEREDTEVVGGQAVKRLRNEYVSEERFNTLSELGFLRNIRARQIRMDARVSDHCAILARIRIV</sequence>
<evidence type="ECO:0000313" key="11">
    <source>
        <dbReference type="EMBL" id="EEU43521.1"/>
    </source>
</evidence>
<dbReference type="GO" id="GO:0005634">
    <property type="term" value="C:nucleus"/>
    <property type="evidence" value="ECO:0007669"/>
    <property type="project" value="UniProtKB-SubCell"/>
</dbReference>
<dbReference type="PANTHER" id="PTHR15822:SF4">
    <property type="entry name" value="TYROSYL-DNA PHOSPHODIESTERASE 2"/>
    <property type="match status" value="1"/>
</dbReference>
<dbReference type="GO" id="GO:0005737">
    <property type="term" value="C:cytoplasm"/>
    <property type="evidence" value="ECO:0007669"/>
    <property type="project" value="TreeGrafter"/>
</dbReference>
<keyword evidence="10" id="KW-0539">Nucleus</keyword>
<dbReference type="PANTHER" id="PTHR15822">
    <property type="entry name" value="TRAF AND TNF RECEPTOR-ASSOCIATED PROTEIN"/>
    <property type="match status" value="1"/>
</dbReference>
<gene>
    <name evidence="11" type="ORF">NECHADRAFT_82889</name>
</gene>
<dbReference type="GO" id="GO:0004518">
    <property type="term" value="F:nuclease activity"/>
    <property type="evidence" value="ECO:0007669"/>
    <property type="project" value="UniProtKB-KW"/>
</dbReference>
<comment type="cofactor">
    <cofactor evidence="2">
        <name>Mg(2+)</name>
        <dbReference type="ChEBI" id="CHEBI:18420"/>
    </cofactor>
</comment>
<evidence type="ECO:0000256" key="7">
    <source>
        <dbReference type="ARBA" id="ARBA00022801"/>
    </source>
</evidence>
<protein>
    <recommendedName>
        <fullName evidence="13">Endonuclease/exonuclease/phosphatase domain-containing protein</fullName>
    </recommendedName>
</protein>
<evidence type="ECO:0000256" key="9">
    <source>
        <dbReference type="ARBA" id="ARBA00023204"/>
    </source>
</evidence>
<keyword evidence="8" id="KW-0460">Magnesium</keyword>
<evidence type="ECO:0000256" key="5">
    <source>
        <dbReference type="ARBA" id="ARBA00022723"/>
    </source>
</evidence>
<evidence type="ECO:0000256" key="8">
    <source>
        <dbReference type="ARBA" id="ARBA00022842"/>
    </source>
</evidence>
<dbReference type="OrthoDB" id="9975959at2759"/>
<dbReference type="eggNOG" id="ENOG502S394">
    <property type="taxonomic scope" value="Eukaryota"/>
</dbReference>
<dbReference type="RefSeq" id="XP_003049234.1">
    <property type="nucleotide sequence ID" value="XM_003049188.1"/>
</dbReference>
<keyword evidence="9" id="KW-0234">DNA repair</keyword>
<dbReference type="InterPro" id="IPR051547">
    <property type="entry name" value="TDP2-like"/>
</dbReference>
<evidence type="ECO:0000313" key="12">
    <source>
        <dbReference type="Proteomes" id="UP000005206"/>
    </source>
</evidence>
<accession>C7YX46</accession>
<evidence type="ECO:0000256" key="3">
    <source>
        <dbReference type="ARBA" id="ARBA00004123"/>
    </source>
</evidence>
<name>C7YX46_FUSV7</name>
<keyword evidence="12" id="KW-1185">Reference proteome</keyword>